<proteinExistence type="predicted"/>
<dbReference type="AlphaFoldDB" id="A0A8E5HU73"/>
<evidence type="ECO:0000313" key="2">
    <source>
        <dbReference type="Proteomes" id="UP000027002"/>
    </source>
</evidence>
<dbReference type="EMBL" id="CP072756">
    <property type="protein sequence ID" value="QUC21611.1"/>
    <property type="molecule type" value="Genomic_DNA"/>
</dbReference>
<dbReference type="RefSeq" id="XP_042999284.1">
    <property type="nucleotide sequence ID" value="XM_043143351.1"/>
</dbReference>
<dbReference type="Proteomes" id="UP000027002">
    <property type="component" value="Chromosome 4"/>
</dbReference>
<sequence>MGHLIKAVIGYISQRVIKDEFPFPQPIYKINGHSKYAAIVFLALLQPSPLDYSRYFSLAVKSAAGLSCCRRVSCRVAPNPLITPNGQLFI</sequence>
<evidence type="ECO:0000313" key="1">
    <source>
        <dbReference type="EMBL" id="QUC21611.1"/>
    </source>
</evidence>
<organism evidence="1 2">
    <name type="scientific">Ustilaginoidea virens</name>
    <name type="common">Rice false smut fungus</name>
    <name type="synonym">Villosiclava virens</name>
    <dbReference type="NCBI Taxonomy" id="1159556"/>
    <lineage>
        <taxon>Eukaryota</taxon>
        <taxon>Fungi</taxon>
        <taxon>Dikarya</taxon>
        <taxon>Ascomycota</taxon>
        <taxon>Pezizomycotina</taxon>
        <taxon>Sordariomycetes</taxon>
        <taxon>Hypocreomycetidae</taxon>
        <taxon>Hypocreales</taxon>
        <taxon>Clavicipitaceae</taxon>
        <taxon>Ustilaginoidea</taxon>
    </lineage>
</organism>
<gene>
    <name evidence="1" type="ORF">UV8b_05854</name>
</gene>
<reference evidence="1" key="1">
    <citation type="submission" date="2020-03" db="EMBL/GenBank/DDBJ databases">
        <title>A mixture of massive structural variations and highly conserved coding sequences in Ustilaginoidea virens genome.</title>
        <authorList>
            <person name="Zhang K."/>
            <person name="Zhao Z."/>
            <person name="Zhang Z."/>
            <person name="Li Y."/>
            <person name="Hsiang T."/>
            <person name="Sun W."/>
        </authorList>
    </citation>
    <scope>NUCLEOTIDE SEQUENCE</scope>
    <source>
        <strain evidence="1">UV-8b</strain>
    </source>
</reference>
<name>A0A8E5HU73_USTVR</name>
<keyword evidence="2" id="KW-1185">Reference proteome</keyword>
<accession>A0A8E5HU73</accession>
<dbReference type="GeneID" id="66066631"/>
<protein>
    <submittedName>
        <fullName evidence="1">Uncharacterized protein</fullName>
    </submittedName>
</protein>
<dbReference type="KEGG" id="uvi:66066631"/>